<dbReference type="PANTHER" id="PTHR36117:SF3">
    <property type="entry name" value="4-HYDROXYPHENYLACETATE 3-MONOOXYGENASE-RELATED"/>
    <property type="match status" value="1"/>
</dbReference>
<dbReference type="SUPFAM" id="SSF56645">
    <property type="entry name" value="Acyl-CoA dehydrogenase NM domain-like"/>
    <property type="match status" value="1"/>
</dbReference>
<proteinExistence type="predicted"/>
<dbReference type="InterPro" id="IPR036250">
    <property type="entry name" value="AcylCo_DH-like_C"/>
</dbReference>
<keyword evidence="1" id="KW-0285">Flavoprotein</keyword>
<dbReference type="KEGG" id="dmr:Deima_0220"/>
<dbReference type="SUPFAM" id="SSF47203">
    <property type="entry name" value="Acyl-CoA dehydrogenase C-terminal domain-like"/>
    <property type="match status" value="1"/>
</dbReference>
<evidence type="ECO:0000256" key="4">
    <source>
        <dbReference type="PIRSR" id="PIRSR000331-2"/>
    </source>
</evidence>
<feature type="domain" description="HpaB/PvcC/4-BUDH C-terminal" evidence="5">
    <location>
        <begin position="281"/>
        <end position="478"/>
    </location>
</feature>
<evidence type="ECO:0000259" key="6">
    <source>
        <dbReference type="Pfam" id="PF11794"/>
    </source>
</evidence>
<dbReference type="InterPro" id="IPR046373">
    <property type="entry name" value="Acyl-CoA_Oxase/DH_mid-dom_sf"/>
</dbReference>
<organism evidence="7 8">
    <name type="scientific">Deinococcus maricopensis (strain DSM 21211 / LMG 22137 / NRRL B-23946 / LB-34)</name>
    <dbReference type="NCBI Taxonomy" id="709986"/>
    <lineage>
        <taxon>Bacteria</taxon>
        <taxon>Thermotogati</taxon>
        <taxon>Deinococcota</taxon>
        <taxon>Deinococci</taxon>
        <taxon>Deinococcales</taxon>
        <taxon>Deinococcaceae</taxon>
        <taxon>Deinococcus</taxon>
    </lineage>
</organism>
<dbReference type="Proteomes" id="UP000008635">
    <property type="component" value="Chromosome"/>
</dbReference>
<evidence type="ECO:0000256" key="3">
    <source>
        <dbReference type="ARBA" id="ARBA00023002"/>
    </source>
</evidence>
<evidence type="ECO:0000313" key="7">
    <source>
        <dbReference type="EMBL" id="ADV65884.1"/>
    </source>
</evidence>
<feature type="domain" description="HpaB/PvcC/4-BUDH N-terminal" evidence="6">
    <location>
        <begin position="4"/>
        <end position="271"/>
    </location>
</feature>
<gene>
    <name evidence="7" type="ordered locus">Deima_0220</name>
</gene>
<sequence>MTRTGHAYLHSLNDGRTIWFGDRQVKNVATDPAFCRAAHAIARLYDLAAAEHTPGTFHDVDPDTGRLTLRAFLQPRTPDDLRAKRDMHRAWADVSHGFLGRSPDYMASGLAGFMTGRALFHSDGPGGLDALERLYERAKRDALYLAFAITNIKVDRTKTLSQHEGRADIGVRVTRETARGVYVSGVKGIGTGAIFADEIIVGSIDPLAPTDAAYAVTFVVAASTPGLSFLSRASYATAGHEDDYPLSTHYDENDALLVFDDVFIPWDRVLVNQDVRRNFAIWWETPAYTNMAQQASVRFWTKLEFMAGVAGLVARSSGLDGTPAVRERLGQLLAHVQTARAMVLAAEAAARPGPHGILELDRDLVYAQRAFAGDVYPKFMHELRMLCGSTLIQLPPSVHDLHHPAYGDVLQRTLGTPHQAAPERARLMRLVWDLTSSEFASRHAHYEQFYQGPPHVYLFQMTVTGTFERLIQRVTRALDGTERVTAAALQP</sequence>
<dbReference type="PIRSF" id="PIRSF000331">
    <property type="entry name" value="HpaA_HpaB"/>
    <property type="match status" value="1"/>
</dbReference>
<dbReference type="OrthoDB" id="9785230at2"/>
<dbReference type="Gene3D" id="2.40.110.10">
    <property type="entry name" value="Butyryl-CoA Dehydrogenase, subunit A, domain 2"/>
    <property type="match status" value="1"/>
</dbReference>
<keyword evidence="3" id="KW-0560">Oxidoreductase</keyword>
<evidence type="ECO:0000256" key="2">
    <source>
        <dbReference type="ARBA" id="ARBA00022827"/>
    </source>
</evidence>
<dbReference type="STRING" id="709986.Deima_0220"/>
<reference evidence="8" key="2">
    <citation type="submission" date="2011-01" db="EMBL/GenBank/DDBJ databases">
        <title>The complete genome of Deinococcus maricopensis DSM 21211.</title>
        <authorList>
            <consortium name="US DOE Joint Genome Institute (JGI-PGF)"/>
            <person name="Lucas S."/>
            <person name="Copeland A."/>
            <person name="Lapidus A."/>
            <person name="Goodwin L."/>
            <person name="Pitluck S."/>
            <person name="Kyrpides N."/>
            <person name="Mavromatis K."/>
            <person name="Pagani I."/>
            <person name="Ivanova N."/>
            <person name="Ovchinnikova G."/>
            <person name="Zeytun A."/>
            <person name="Detter J.C."/>
            <person name="Han C."/>
            <person name="Land M."/>
            <person name="Hauser L."/>
            <person name="Markowitz V."/>
            <person name="Cheng J.-F."/>
            <person name="Hugenholtz P."/>
            <person name="Woyke T."/>
            <person name="Wu D."/>
            <person name="Pukall R."/>
            <person name="Gehrich-Schroeter G."/>
            <person name="Brambilla E."/>
            <person name="Klenk H.-P."/>
            <person name="Eisen J.A."/>
        </authorList>
    </citation>
    <scope>NUCLEOTIDE SEQUENCE [LARGE SCALE GENOMIC DNA]</scope>
    <source>
        <strain evidence="8">DSM 21211 / LMG 22137 / NRRL B-23946 / LB-34</strain>
    </source>
</reference>
<dbReference type="InterPro" id="IPR009100">
    <property type="entry name" value="AcylCoA_DH/oxidase_NM_dom_sf"/>
</dbReference>
<keyword evidence="2 4" id="KW-0274">FAD</keyword>
<dbReference type="HOGENOM" id="CLU_023920_2_1_0"/>
<dbReference type="EMBL" id="CP002454">
    <property type="protein sequence ID" value="ADV65884.1"/>
    <property type="molecule type" value="Genomic_DNA"/>
</dbReference>
<name>E8U447_DEIML</name>
<dbReference type="Gene3D" id="1.10.3140.10">
    <property type="entry name" value="4-hydroxybutyryl-coa dehydratase, domain 1"/>
    <property type="match status" value="1"/>
</dbReference>
<dbReference type="Pfam" id="PF11794">
    <property type="entry name" value="HpaB_N"/>
    <property type="match status" value="1"/>
</dbReference>
<protein>
    <submittedName>
        <fullName evidence="7">4-hydroxyphenylacetate 3-hydroxylase</fullName>
    </submittedName>
</protein>
<evidence type="ECO:0000313" key="8">
    <source>
        <dbReference type="Proteomes" id="UP000008635"/>
    </source>
</evidence>
<dbReference type="InterPro" id="IPR024719">
    <property type="entry name" value="HpaB/PvcC/4-BUDH_C"/>
</dbReference>
<evidence type="ECO:0000259" key="5">
    <source>
        <dbReference type="Pfam" id="PF03241"/>
    </source>
</evidence>
<dbReference type="AlphaFoldDB" id="E8U447"/>
<reference evidence="7 8" key="1">
    <citation type="journal article" date="2011" name="Stand. Genomic Sci.">
        <title>Complete genome sequence of Deinococcus maricopensis type strain (LB-34).</title>
        <authorList>
            <person name="Pukall R."/>
            <person name="Zeytun A."/>
            <person name="Lucas S."/>
            <person name="Lapidus A."/>
            <person name="Hammon N."/>
            <person name="Deshpande S."/>
            <person name="Nolan M."/>
            <person name="Cheng J.F."/>
            <person name="Pitluck S."/>
            <person name="Liolios K."/>
            <person name="Pagani I."/>
            <person name="Mikhailova N."/>
            <person name="Ivanova N."/>
            <person name="Mavromatis K."/>
            <person name="Pati A."/>
            <person name="Tapia R."/>
            <person name="Han C."/>
            <person name="Goodwin L."/>
            <person name="Chen A."/>
            <person name="Palaniappan K."/>
            <person name="Land M."/>
            <person name="Hauser L."/>
            <person name="Chang Y.J."/>
            <person name="Jeffries C.D."/>
            <person name="Brambilla E.M."/>
            <person name="Rohde M."/>
            <person name="Goker M."/>
            <person name="Detter J.C."/>
            <person name="Woyke T."/>
            <person name="Bristow J."/>
            <person name="Eisen J.A."/>
            <person name="Markowitz V."/>
            <person name="Hugenholtz P."/>
            <person name="Kyrpides N.C."/>
            <person name="Klenk H.P."/>
        </authorList>
    </citation>
    <scope>NUCLEOTIDE SEQUENCE [LARGE SCALE GENOMIC DNA]</scope>
    <source>
        <strain evidence="8">DSM 21211 / LMG 22137 / NRRL B-23946 / LB-34</strain>
    </source>
</reference>
<dbReference type="Gene3D" id="1.20.140.10">
    <property type="entry name" value="Butyryl-CoA Dehydrogenase, subunit A, domain 3"/>
    <property type="match status" value="1"/>
</dbReference>
<dbReference type="RefSeq" id="WP_013555389.1">
    <property type="nucleotide sequence ID" value="NC_014958.1"/>
</dbReference>
<feature type="binding site" evidence="4">
    <location>
        <position position="191"/>
    </location>
    <ligand>
        <name>FAD</name>
        <dbReference type="ChEBI" id="CHEBI:57692"/>
    </ligand>
</feature>
<dbReference type="InterPro" id="IPR024674">
    <property type="entry name" value="HpaB/PvcC/4-BUDH_N"/>
</dbReference>
<dbReference type="InterPro" id="IPR004925">
    <property type="entry name" value="HpaB/PvcC/4-BUDH"/>
</dbReference>
<dbReference type="Pfam" id="PF03241">
    <property type="entry name" value="HpaB"/>
    <property type="match status" value="1"/>
</dbReference>
<dbReference type="eggNOG" id="COG2368">
    <property type="taxonomic scope" value="Bacteria"/>
</dbReference>
<accession>E8U447</accession>
<keyword evidence="8" id="KW-1185">Reference proteome</keyword>
<dbReference type="PANTHER" id="PTHR36117">
    <property type="entry name" value="4-HYDROXYPHENYLACETATE 3-MONOOXYGENASE-RELATED"/>
    <property type="match status" value="1"/>
</dbReference>
<evidence type="ECO:0000256" key="1">
    <source>
        <dbReference type="ARBA" id="ARBA00022630"/>
    </source>
</evidence>
<dbReference type="GO" id="GO:0016627">
    <property type="term" value="F:oxidoreductase activity, acting on the CH-CH group of donors"/>
    <property type="evidence" value="ECO:0007669"/>
    <property type="project" value="InterPro"/>
</dbReference>